<organism evidence="2 3">
    <name type="scientific">Sanghuangporus baumii</name>
    <name type="common">Phellinus baumii</name>
    <dbReference type="NCBI Taxonomy" id="108892"/>
    <lineage>
        <taxon>Eukaryota</taxon>
        <taxon>Fungi</taxon>
        <taxon>Dikarya</taxon>
        <taxon>Basidiomycota</taxon>
        <taxon>Agaricomycotina</taxon>
        <taxon>Agaricomycetes</taxon>
        <taxon>Hymenochaetales</taxon>
        <taxon>Hymenochaetaceae</taxon>
        <taxon>Sanghuangporus</taxon>
    </lineage>
</organism>
<dbReference type="Proteomes" id="UP000757232">
    <property type="component" value="Unassembled WGS sequence"/>
</dbReference>
<feature type="compositionally biased region" description="Basic and acidic residues" evidence="1">
    <location>
        <begin position="8"/>
        <end position="22"/>
    </location>
</feature>
<dbReference type="OrthoDB" id="3260546at2759"/>
<evidence type="ECO:0000313" key="3">
    <source>
        <dbReference type="Proteomes" id="UP000757232"/>
    </source>
</evidence>
<evidence type="ECO:0000256" key="1">
    <source>
        <dbReference type="SAM" id="MobiDB-lite"/>
    </source>
</evidence>
<feature type="region of interest" description="Disordered" evidence="1">
    <location>
        <begin position="1"/>
        <end position="22"/>
    </location>
</feature>
<accession>A0A9Q5I2D5</accession>
<reference evidence="2" key="1">
    <citation type="submission" date="2016-06" db="EMBL/GenBank/DDBJ databases">
        <title>Draft Genome sequence of the fungus Inonotus baumii.</title>
        <authorList>
            <person name="Zhu H."/>
            <person name="Lin W."/>
        </authorList>
    </citation>
    <scope>NUCLEOTIDE SEQUENCE</scope>
    <source>
        <strain evidence="2">821</strain>
    </source>
</reference>
<keyword evidence="3" id="KW-1185">Reference proteome</keyword>
<gene>
    <name evidence="2" type="ORF">A7U60_g2368</name>
</gene>
<proteinExistence type="predicted"/>
<comment type="caution">
    <text evidence="2">The sequence shown here is derived from an EMBL/GenBank/DDBJ whole genome shotgun (WGS) entry which is preliminary data.</text>
</comment>
<evidence type="ECO:0000313" key="2">
    <source>
        <dbReference type="EMBL" id="OCB90413.1"/>
    </source>
</evidence>
<dbReference type="AlphaFoldDB" id="A0A9Q5I2D5"/>
<protein>
    <submittedName>
        <fullName evidence="2">Uncharacterized protein</fullName>
    </submittedName>
</protein>
<dbReference type="EMBL" id="LNZH02000133">
    <property type="protein sequence ID" value="OCB90413.1"/>
    <property type="molecule type" value="Genomic_DNA"/>
</dbReference>
<name>A0A9Q5I2D5_SANBA</name>
<sequence length="113" mass="13132">MAYQLPSRGDKRAPTFDGSEPKELPRFFEDIAEIARQAAWNDRDHIRKFLYYAKTDIAELWETTDETNDPNPDVEMVKREIIALYPSLTAGKCYSKGELEHLVVERAKKEIKN</sequence>